<accession>A0ACC2VUM6</accession>
<gene>
    <name evidence="1" type="ORF">QFC20_004864</name>
</gene>
<proteinExistence type="predicted"/>
<evidence type="ECO:0000313" key="2">
    <source>
        <dbReference type="Proteomes" id="UP001230649"/>
    </source>
</evidence>
<keyword evidence="2" id="KW-1185">Reference proteome</keyword>
<reference evidence="1" key="1">
    <citation type="submission" date="2023-04" db="EMBL/GenBank/DDBJ databases">
        <title>Draft Genome sequencing of Naganishia species isolated from polar environments using Oxford Nanopore Technology.</title>
        <authorList>
            <person name="Leo P."/>
            <person name="Venkateswaran K."/>
        </authorList>
    </citation>
    <scope>NUCLEOTIDE SEQUENCE</scope>
    <source>
        <strain evidence="1">MNA-CCFEE 5262</strain>
    </source>
</reference>
<name>A0ACC2VUM6_9TREE</name>
<dbReference type="Proteomes" id="UP001230649">
    <property type="component" value="Unassembled WGS sequence"/>
</dbReference>
<dbReference type="EMBL" id="JASBWS010000061">
    <property type="protein sequence ID" value="KAJ9102898.1"/>
    <property type="molecule type" value="Genomic_DNA"/>
</dbReference>
<organism evidence="1 2">
    <name type="scientific">Naganishia adeliensis</name>
    <dbReference type="NCBI Taxonomy" id="92952"/>
    <lineage>
        <taxon>Eukaryota</taxon>
        <taxon>Fungi</taxon>
        <taxon>Dikarya</taxon>
        <taxon>Basidiomycota</taxon>
        <taxon>Agaricomycotina</taxon>
        <taxon>Tremellomycetes</taxon>
        <taxon>Filobasidiales</taxon>
        <taxon>Filobasidiaceae</taxon>
        <taxon>Naganishia</taxon>
    </lineage>
</organism>
<sequence length="104" mass="11775">MSRIGELEIGEPLQVRFPGQRWKSQVSHRFGWEEAELDGKLGYGRRCEEVWMVLAWDRLSHGRGGLTIDTRTPREMQVSETGIGGLPGLNQSNTLVENAPQRVE</sequence>
<comment type="caution">
    <text evidence="1">The sequence shown here is derived from an EMBL/GenBank/DDBJ whole genome shotgun (WGS) entry which is preliminary data.</text>
</comment>
<protein>
    <submittedName>
        <fullName evidence="1">Uncharacterized protein</fullName>
    </submittedName>
</protein>
<evidence type="ECO:0000313" key="1">
    <source>
        <dbReference type="EMBL" id="KAJ9102898.1"/>
    </source>
</evidence>